<evidence type="ECO:0000313" key="4">
    <source>
        <dbReference type="Proteomes" id="UP001153069"/>
    </source>
</evidence>
<evidence type="ECO:0000256" key="1">
    <source>
        <dbReference type="SAM" id="MobiDB-lite"/>
    </source>
</evidence>
<organism evidence="3 4">
    <name type="scientific">Seminavis robusta</name>
    <dbReference type="NCBI Taxonomy" id="568900"/>
    <lineage>
        <taxon>Eukaryota</taxon>
        <taxon>Sar</taxon>
        <taxon>Stramenopiles</taxon>
        <taxon>Ochrophyta</taxon>
        <taxon>Bacillariophyta</taxon>
        <taxon>Bacillariophyceae</taxon>
        <taxon>Bacillariophycidae</taxon>
        <taxon>Naviculales</taxon>
        <taxon>Naviculaceae</taxon>
        <taxon>Seminavis</taxon>
    </lineage>
</organism>
<dbReference type="Proteomes" id="UP001153069">
    <property type="component" value="Unassembled WGS sequence"/>
</dbReference>
<feature type="region of interest" description="Disordered" evidence="1">
    <location>
        <begin position="295"/>
        <end position="329"/>
    </location>
</feature>
<dbReference type="InterPro" id="IPR001810">
    <property type="entry name" value="F-box_dom"/>
</dbReference>
<evidence type="ECO:0000313" key="3">
    <source>
        <dbReference type="EMBL" id="CAB9503291.1"/>
    </source>
</evidence>
<evidence type="ECO:0000259" key="2">
    <source>
        <dbReference type="Pfam" id="PF00646"/>
    </source>
</evidence>
<feature type="compositionally biased region" description="Acidic residues" evidence="1">
    <location>
        <begin position="303"/>
        <end position="328"/>
    </location>
</feature>
<dbReference type="OrthoDB" id="5959891at2759"/>
<feature type="domain" description="F-box" evidence="2">
    <location>
        <begin position="12"/>
        <end position="44"/>
    </location>
</feature>
<proteinExistence type="predicted"/>
<accession>A0A9N8H6Y3</accession>
<dbReference type="EMBL" id="CAICTM010000160">
    <property type="protein sequence ID" value="CAB9503291.1"/>
    <property type="molecule type" value="Genomic_DNA"/>
</dbReference>
<name>A0A9N8H6Y3_9STRA</name>
<protein>
    <recommendedName>
        <fullName evidence="2">F-box domain-containing protein</fullName>
    </recommendedName>
</protein>
<gene>
    <name evidence="3" type="ORF">SEMRO_161_G072560.1</name>
</gene>
<reference evidence="3" key="1">
    <citation type="submission" date="2020-06" db="EMBL/GenBank/DDBJ databases">
        <authorList>
            <consortium name="Plant Systems Biology data submission"/>
        </authorList>
    </citation>
    <scope>NUCLEOTIDE SEQUENCE</scope>
    <source>
        <strain evidence="3">D6</strain>
    </source>
</reference>
<keyword evidence="4" id="KW-1185">Reference proteome</keyword>
<comment type="caution">
    <text evidence="3">The sequence shown here is derived from an EMBL/GenBank/DDBJ whole genome shotgun (WGS) entry which is preliminary data.</text>
</comment>
<dbReference type="AlphaFoldDB" id="A0A9N8H6Y3"/>
<dbReference type="Pfam" id="PF00646">
    <property type="entry name" value="F-box"/>
    <property type="match status" value="1"/>
</dbReference>
<sequence>MNVNMSTGSGLVDLPSDLLRRVACFLDRDNLGSLSLTSPTVNQHLSIGSINHPDHSIYGVGGFFTFNDRFEDGWGYAAKLQGATTFANRPIHSVQVSFRWKDQGWGNQKGMVRVVAVNANNNRQVSCTGIAPHEEAAQKSMCFVPVAGTEYFLQVRVGHGGGHSLHLKNIQLQYIIFDDEERSISRTHRHLLGGCDTTVPFGVPSLLRQCGVALAELQGTPQNNHQKECQEAVSWFYSVLKRMGGKKTPEAVTLLREVLLAESKHQEQLQATSWTIGIGSTESMPITAYHPRGFGFGGGGGWGDEDDDEDDESDDDESDGMLFDDDTFDVDRRPFDCAEQLL</sequence>